<organism evidence="1 2">
    <name type="scientific">Steinernema carpocapsae</name>
    <name type="common">Entomopathogenic nematode</name>
    <dbReference type="NCBI Taxonomy" id="34508"/>
    <lineage>
        <taxon>Eukaryota</taxon>
        <taxon>Metazoa</taxon>
        <taxon>Ecdysozoa</taxon>
        <taxon>Nematoda</taxon>
        <taxon>Chromadorea</taxon>
        <taxon>Rhabditida</taxon>
        <taxon>Tylenchina</taxon>
        <taxon>Panagrolaimomorpha</taxon>
        <taxon>Strongyloidoidea</taxon>
        <taxon>Steinernematidae</taxon>
        <taxon>Steinernema</taxon>
    </lineage>
</organism>
<gene>
    <name evidence="1" type="ORF">L596_014714</name>
</gene>
<dbReference type="AlphaFoldDB" id="A0A4U5NDJ0"/>
<reference evidence="1 2" key="1">
    <citation type="journal article" date="2015" name="Genome Biol.">
        <title>Comparative genomics of Steinernema reveals deeply conserved gene regulatory networks.</title>
        <authorList>
            <person name="Dillman A.R."/>
            <person name="Macchietto M."/>
            <person name="Porter C.F."/>
            <person name="Rogers A."/>
            <person name="Williams B."/>
            <person name="Antoshechkin I."/>
            <person name="Lee M.M."/>
            <person name="Goodwin Z."/>
            <person name="Lu X."/>
            <person name="Lewis E.E."/>
            <person name="Goodrich-Blair H."/>
            <person name="Stock S.P."/>
            <person name="Adams B.J."/>
            <person name="Sternberg P.W."/>
            <person name="Mortazavi A."/>
        </authorList>
    </citation>
    <scope>NUCLEOTIDE SEQUENCE [LARGE SCALE GENOMIC DNA]</scope>
    <source>
        <strain evidence="1 2">ALL</strain>
    </source>
</reference>
<accession>A0A4U5NDJ0</accession>
<evidence type="ECO:0000313" key="1">
    <source>
        <dbReference type="EMBL" id="TKR80680.1"/>
    </source>
</evidence>
<keyword evidence="2" id="KW-1185">Reference proteome</keyword>
<reference evidence="1 2" key="2">
    <citation type="journal article" date="2019" name="G3 (Bethesda)">
        <title>Hybrid Assembly of the Genome of the Entomopathogenic Nematode Steinernema carpocapsae Identifies the X-Chromosome.</title>
        <authorList>
            <person name="Serra L."/>
            <person name="Macchietto M."/>
            <person name="Macias-Munoz A."/>
            <person name="McGill C.J."/>
            <person name="Rodriguez I.M."/>
            <person name="Rodriguez B."/>
            <person name="Murad R."/>
            <person name="Mortazavi A."/>
        </authorList>
    </citation>
    <scope>NUCLEOTIDE SEQUENCE [LARGE SCALE GENOMIC DNA]</scope>
    <source>
        <strain evidence="1 2">ALL</strain>
    </source>
</reference>
<sequence>MIGRLWRRLGMRLFREIGRPSDRVPSYRQAILRVCQLQIRICSKVLELAGNKQTHKPTFNPQTLKRIAGARVVCLSVEEPNFDGILPNELKNYLCRGAPQEL</sequence>
<name>A0A4U5NDJ0_STECR</name>
<evidence type="ECO:0000313" key="2">
    <source>
        <dbReference type="Proteomes" id="UP000298663"/>
    </source>
</evidence>
<dbReference type="Proteomes" id="UP000298663">
    <property type="component" value="Unassembled WGS sequence"/>
</dbReference>
<protein>
    <submittedName>
        <fullName evidence="1">Uncharacterized protein</fullName>
    </submittedName>
</protein>
<dbReference type="EMBL" id="AZBU02000004">
    <property type="protein sequence ID" value="TKR80680.1"/>
    <property type="molecule type" value="Genomic_DNA"/>
</dbReference>
<comment type="caution">
    <text evidence="1">The sequence shown here is derived from an EMBL/GenBank/DDBJ whole genome shotgun (WGS) entry which is preliminary data.</text>
</comment>
<proteinExistence type="predicted"/>
<dbReference type="OrthoDB" id="5833265at2759"/>